<dbReference type="InterPro" id="IPR036388">
    <property type="entry name" value="WH-like_DNA-bd_sf"/>
</dbReference>
<dbReference type="InterPro" id="IPR046348">
    <property type="entry name" value="SIS_dom_sf"/>
</dbReference>
<feature type="domain" description="SIS" evidence="5">
    <location>
        <begin position="125"/>
        <end position="266"/>
    </location>
</feature>
<dbReference type="EMBL" id="BMDT01000001">
    <property type="protein sequence ID" value="GGI64371.1"/>
    <property type="molecule type" value="Genomic_DNA"/>
</dbReference>
<dbReference type="GO" id="GO:0003700">
    <property type="term" value="F:DNA-binding transcription factor activity"/>
    <property type="evidence" value="ECO:0007669"/>
    <property type="project" value="InterPro"/>
</dbReference>
<dbReference type="Pfam" id="PF01418">
    <property type="entry name" value="HTH_6"/>
    <property type="match status" value="1"/>
</dbReference>
<dbReference type="InterPro" id="IPR009057">
    <property type="entry name" value="Homeodomain-like_sf"/>
</dbReference>
<organism evidence="6 7">
    <name type="scientific">Enterococcus alcedinis</name>
    <dbReference type="NCBI Taxonomy" id="1274384"/>
    <lineage>
        <taxon>Bacteria</taxon>
        <taxon>Bacillati</taxon>
        <taxon>Bacillota</taxon>
        <taxon>Bacilli</taxon>
        <taxon>Lactobacillales</taxon>
        <taxon>Enterococcaceae</taxon>
        <taxon>Enterococcus</taxon>
    </lineage>
</organism>
<dbReference type="AlphaFoldDB" id="A0A917N3G2"/>
<dbReference type="InterPro" id="IPR000281">
    <property type="entry name" value="HTH_RpiR"/>
</dbReference>
<dbReference type="RefSeq" id="WP_188366235.1">
    <property type="nucleotide sequence ID" value="NZ_BMDT01000001.1"/>
</dbReference>
<evidence type="ECO:0000313" key="6">
    <source>
        <dbReference type="EMBL" id="GGI64371.1"/>
    </source>
</evidence>
<dbReference type="Pfam" id="PF01380">
    <property type="entry name" value="SIS"/>
    <property type="match status" value="1"/>
</dbReference>
<sequence length="284" mass="32207">MNILSILQQQSDFNPTEKLIAQQILQDPEKILHQSIQDLALQTFSSTSSIVRLCRKIGLKGFKDFKLQLASQLHHQPEETLFVDADFPFSEDDTYTDITMKLRELSIHSLNQTASLFSDDTLEACVKRLTTAKHVGIFAYGDTAIPALNFQNRMMKIGYHILSAHVPGEDHHLANTFNENDCAILLSYSGESKNNYHIAKILKQRNVQLIVLTADPDSHIGKLADILLPVALNESKDVKLSTFSSQLSMDYLLNALYSCVFVANYEINQKKRIQSEEQFLNDRF</sequence>
<dbReference type="PROSITE" id="PS51464">
    <property type="entry name" value="SIS"/>
    <property type="match status" value="1"/>
</dbReference>
<comment type="caution">
    <text evidence="6">The sequence shown here is derived from an EMBL/GenBank/DDBJ whole genome shotgun (WGS) entry which is preliminary data.</text>
</comment>
<dbReference type="GO" id="GO:0003677">
    <property type="term" value="F:DNA binding"/>
    <property type="evidence" value="ECO:0007669"/>
    <property type="project" value="UniProtKB-KW"/>
</dbReference>
<dbReference type="PANTHER" id="PTHR30514">
    <property type="entry name" value="GLUCOKINASE"/>
    <property type="match status" value="1"/>
</dbReference>
<accession>A0A917N3G2</accession>
<reference evidence="6" key="1">
    <citation type="journal article" date="2014" name="Int. J. Syst. Evol. Microbiol.">
        <title>Complete genome sequence of Corynebacterium casei LMG S-19264T (=DSM 44701T), isolated from a smear-ripened cheese.</title>
        <authorList>
            <consortium name="US DOE Joint Genome Institute (JGI-PGF)"/>
            <person name="Walter F."/>
            <person name="Albersmeier A."/>
            <person name="Kalinowski J."/>
            <person name="Ruckert C."/>
        </authorList>
    </citation>
    <scope>NUCLEOTIDE SEQUENCE</scope>
    <source>
        <strain evidence="6">CCM 8433</strain>
    </source>
</reference>
<dbReference type="SUPFAM" id="SSF46689">
    <property type="entry name" value="Homeodomain-like"/>
    <property type="match status" value="1"/>
</dbReference>
<keyword evidence="1" id="KW-0805">Transcription regulation</keyword>
<evidence type="ECO:0000256" key="3">
    <source>
        <dbReference type="ARBA" id="ARBA00023163"/>
    </source>
</evidence>
<dbReference type="GO" id="GO:0097367">
    <property type="term" value="F:carbohydrate derivative binding"/>
    <property type="evidence" value="ECO:0007669"/>
    <property type="project" value="InterPro"/>
</dbReference>
<proteinExistence type="predicted"/>
<evidence type="ECO:0000256" key="2">
    <source>
        <dbReference type="ARBA" id="ARBA00023125"/>
    </source>
</evidence>
<dbReference type="Gene3D" id="1.10.10.10">
    <property type="entry name" value="Winged helix-like DNA-binding domain superfamily/Winged helix DNA-binding domain"/>
    <property type="match status" value="1"/>
</dbReference>
<evidence type="ECO:0000259" key="5">
    <source>
        <dbReference type="PROSITE" id="PS51464"/>
    </source>
</evidence>
<gene>
    <name evidence="6" type="ORF">GCM10011482_00250</name>
</gene>
<dbReference type="InterPro" id="IPR035472">
    <property type="entry name" value="RpiR-like_SIS"/>
</dbReference>
<feature type="domain" description="HTH rpiR-type" evidence="4">
    <location>
        <begin position="1"/>
        <end position="76"/>
    </location>
</feature>
<dbReference type="GO" id="GO:1901135">
    <property type="term" value="P:carbohydrate derivative metabolic process"/>
    <property type="evidence" value="ECO:0007669"/>
    <property type="project" value="InterPro"/>
</dbReference>
<dbReference type="PANTHER" id="PTHR30514:SF10">
    <property type="entry name" value="MURR_RPIR FAMILY TRANSCRIPTIONAL REGULATOR"/>
    <property type="match status" value="1"/>
</dbReference>
<dbReference type="InterPro" id="IPR001347">
    <property type="entry name" value="SIS_dom"/>
</dbReference>
<dbReference type="CDD" id="cd05013">
    <property type="entry name" value="SIS_RpiR"/>
    <property type="match status" value="1"/>
</dbReference>
<evidence type="ECO:0000256" key="1">
    <source>
        <dbReference type="ARBA" id="ARBA00023015"/>
    </source>
</evidence>
<dbReference type="PROSITE" id="PS51071">
    <property type="entry name" value="HTH_RPIR"/>
    <property type="match status" value="1"/>
</dbReference>
<dbReference type="Proteomes" id="UP000622610">
    <property type="component" value="Unassembled WGS sequence"/>
</dbReference>
<keyword evidence="3" id="KW-0804">Transcription</keyword>
<evidence type="ECO:0000259" key="4">
    <source>
        <dbReference type="PROSITE" id="PS51071"/>
    </source>
</evidence>
<keyword evidence="2" id="KW-0238">DNA-binding</keyword>
<dbReference type="SUPFAM" id="SSF53697">
    <property type="entry name" value="SIS domain"/>
    <property type="match status" value="1"/>
</dbReference>
<name>A0A917N3G2_9ENTE</name>
<dbReference type="Gene3D" id="3.40.50.10490">
    <property type="entry name" value="Glucose-6-phosphate isomerase like protein, domain 1"/>
    <property type="match status" value="1"/>
</dbReference>
<reference evidence="6" key="2">
    <citation type="submission" date="2020-09" db="EMBL/GenBank/DDBJ databases">
        <authorList>
            <person name="Sun Q."/>
            <person name="Sedlacek I."/>
        </authorList>
    </citation>
    <scope>NUCLEOTIDE SEQUENCE</scope>
    <source>
        <strain evidence="6">CCM 8433</strain>
    </source>
</reference>
<evidence type="ECO:0000313" key="7">
    <source>
        <dbReference type="Proteomes" id="UP000622610"/>
    </source>
</evidence>
<dbReference type="InterPro" id="IPR047640">
    <property type="entry name" value="RpiR-like"/>
</dbReference>
<protein>
    <submittedName>
        <fullName evidence="6">RpiR family transcriptional regulator</fullName>
    </submittedName>
</protein>
<keyword evidence="7" id="KW-1185">Reference proteome</keyword>